<feature type="transmembrane region" description="Helical" evidence="2">
    <location>
        <begin position="163"/>
        <end position="191"/>
    </location>
</feature>
<dbReference type="EMBL" id="MU006301">
    <property type="protein sequence ID" value="KAF2851732.1"/>
    <property type="molecule type" value="Genomic_DNA"/>
</dbReference>
<evidence type="ECO:0000256" key="2">
    <source>
        <dbReference type="SAM" id="Phobius"/>
    </source>
</evidence>
<dbReference type="AlphaFoldDB" id="A0A6A7B933"/>
<proteinExistence type="predicted"/>
<evidence type="ECO:0000256" key="1">
    <source>
        <dbReference type="SAM" id="MobiDB-lite"/>
    </source>
</evidence>
<dbReference type="Proteomes" id="UP000799423">
    <property type="component" value="Unassembled WGS sequence"/>
</dbReference>
<organism evidence="3 4">
    <name type="scientific">Plenodomus tracheiphilus IPT5</name>
    <dbReference type="NCBI Taxonomy" id="1408161"/>
    <lineage>
        <taxon>Eukaryota</taxon>
        <taxon>Fungi</taxon>
        <taxon>Dikarya</taxon>
        <taxon>Ascomycota</taxon>
        <taxon>Pezizomycotina</taxon>
        <taxon>Dothideomycetes</taxon>
        <taxon>Pleosporomycetidae</taxon>
        <taxon>Pleosporales</taxon>
        <taxon>Pleosporineae</taxon>
        <taxon>Leptosphaeriaceae</taxon>
        <taxon>Plenodomus</taxon>
    </lineage>
</organism>
<evidence type="ECO:0000313" key="3">
    <source>
        <dbReference type="EMBL" id="KAF2851732.1"/>
    </source>
</evidence>
<feature type="region of interest" description="Disordered" evidence="1">
    <location>
        <begin position="1"/>
        <end position="30"/>
    </location>
</feature>
<feature type="transmembrane region" description="Helical" evidence="2">
    <location>
        <begin position="39"/>
        <end position="56"/>
    </location>
</feature>
<protein>
    <submittedName>
        <fullName evidence="3">Uncharacterized protein</fullName>
    </submittedName>
</protein>
<name>A0A6A7B933_9PLEO</name>
<keyword evidence="2" id="KW-0812">Transmembrane</keyword>
<keyword evidence="4" id="KW-1185">Reference proteome</keyword>
<evidence type="ECO:0000313" key="4">
    <source>
        <dbReference type="Proteomes" id="UP000799423"/>
    </source>
</evidence>
<feature type="transmembrane region" description="Helical" evidence="2">
    <location>
        <begin position="116"/>
        <end position="137"/>
    </location>
</feature>
<keyword evidence="2" id="KW-0472">Membrane</keyword>
<accession>A0A6A7B933</accession>
<reference evidence="3" key="1">
    <citation type="submission" date="2020-01" db="EMBL/GenBank/DDBJ databases">
        <authorList>
            <consortium name="DOE Joint Genome Institute"/>
            <person name="Haridas S."/>
            <person name="Albert R."/>
            <person name="Binder M."/>
            <person name="Bloem J."/>
            <person name="Labutti K."/>
            <person name="Salamov A."/>
            <person name="Andreopoulos B."/>
            <person name="Baker S.E."/>
            <person name="Barry K."/>
            <person name="Bills G."/>
            <person name="Bluhm B.H."/>
            <person name="Cannon C."/>
            <person name="Castanera R."/>
            <person name="Culley D.E."/>
            <person name="Daum C."/>
            <person name="Ezra D."/>
            <person name="Gonzalez J.B."/>
            <person name="Henrissat B."/>
            <person name="Kuo A."/>
            <person name="Liang C."/>
            <person name="Lipzen A."/>
            <person name="Lutzoni F."/>
            <person name="Magnuson J."/>
            <person name="Mondo S."/>
            <person name="Nolan M."/>
            <person name="Ohm R."/>
            <person name="Pangilinan J."/>
            <person name="Park H.-J."/>
            <person name="Ramirez L."/>
            <person name="Alfaro M."/>
            <person name="Sun H."/>
            <person name="Tritt A."/>
            <person name="Yoshinaga Y."/>
            <person name="Zwiers L.-H."/>
            <person name="Turgeon B.G."/>
            <person name="Goodwin S.B."/>
            <person name="Spatafora J.W."/>
            <person name="Crous P.W."/>
            <person name="Grigoriev I.V."/>
        </authorList>
    </citation>
    <scope>NUCLEOTIDE SEQUENCE</scope>
    <source>
        <strain evidence="3">IPT5</strain>
    </source>
</reference>
<sequence length="265" mass="29990">MSTDTSYASHKLHEPLRSEKASNQHPRSATPRIPKWRKYVHLYLPVVVSFILIISAEKLSQRIGFSRFDRGNTLPIILASAIPTYLLGSTVYPSNRPDPTPEQSIRFTRRKDIYRALVLLTYGRLFGTSFNFIFYGLDVLCSFAMDTVIGERPIGTPQRRSEFIVACLWVVGSWILHQVIPFSTPIVGLFLGIAERTLWRTAYVALVDDVVGVLARPNVRRVRGKVTLVLVQSFIITSFNYLARSFLKRLVSEAMLQKEGISAEA</sequence>
<keyword evidence="2" id="KW-1133">Transmembrane helix</keyword>
<feature type="compositionally biased region" description="Basic and acidic residues" evidence="1">
    <location>
        <begin position="11"/>
        <end position="22"/>
    </location>
</feature>
<gene>
    <name evidence="3" type="ORF">T440DRAFT_554171</name>
</gene>
<dbReference type="OrthoDB" id="3756114at2759"/>
<feature type="transmembrane region" description="Helical" evidence="2">
    <location>
        <begin position="76"/>
        <end position="95"/>
    </location>
</feature>